<comment type="pathway">
    <text evidence="2">Glycan biosynthesis; alginate biosynthesis.</text>
</comment>
<reference evidence="10" key="1">
    <citation type="submission" date="2023-07" db="EMBL/GenBank/DDBJ databases">
        <title>Yangia mangrovi SAOS 153D genome.</title>
        <authorList>
            <person name="Verma A."/>
            <person name="Pal Y."/>
            <person name="Sundharam S."/>
            <person name="Bisht B."/>
            <person name="Srinivasan K."/>
        </authorList>
    </citation>
    <scope>NUCLEOTIDE SEQUENCE [LARGE SCALE GENOMIC DNA]</scope>
    <source>
        <strain evidence="10">SAOS 153D</strain>
    </source>
</reference>
<keyword evidence="4" id="KW-0732">Signal</keyword>
<evidence type="ECO:0000256" key="6">
    <source>
        <dbReference type="ARBA" id="ARBA00022841"/>
    </source>
</evidence>
<keyword evidence="10" id="KW-1185">Reference proteome</keyword>
<keyword evidence="3" id="KW-0808">Transferase</keyword>
<keyword evidence="6" id="KW-0016">Alginate biosynthesis</keyword>
<sequence length="367" mass="38453">MSFPHSVNFALKLVVPVAFFGYAAAANMALVLGPATALPQHAGLGRHGMTQEIDTLYREGMPHRDLAIRLIGAARYLLLNEGRPGVAVGAGGVLFTDEELRQPAAAGAAYAAALDEIVRSAEALRASGTELIVVPVPAKLDLLAAQGPDPALSEELHRFYDRFRADLTDREIPTVDSRSALAALAAPFLATDTHWTPGGRPGRGGADRGATGADRQRAVHTGAGGGGPLHRRSRVLCHLRRTGAACRPLCRTRDPLRGRLHTLGAGGRAGPLRRSGRGRGGRSRGHFLFRQPQLELCRGAEAGAGPRRDQLRNRGAGTLRADAGLPAKARSRDRCNHGPVGNSAALPARPRAARDAGSGGGPRGAVP</sequence>
<feature type="region of interest" description="Disordered" evidence="7">
    <location>
        <begin position="261"/>
        <end position="367"/>
    </location>
</feature>
<evidence type="ECO:0000256" key="1">
    <source>
        <dbReference type="ARBA" id="ARBA00004418"/>
    </source>
</evidence>
<evidence type="ECO:0000256" key="5">
    <source>
        <dbReference type="ARBA" id="ARBA00022764"/>
    </source>
</evidence>
<dbReference type="Pfam" id="PF16822">
    <property type="entry name" value="ALGX"/>
    <property type="match status" value="1"/>
</dbReference>
<feature type="domain" description="AlgX/AlgJ SGNH hydrolase-like" evidence="8">
    <location>
        <begin position="86"/>
        <end position="199"/>
    </location>
</feature>
<gene>
    <name evidence="9" type="ORF">CLG85_020965</name>
</gene>
<evidence type="ECO:0000256" key="4">
    <source>
        <dbReference type="ARBA" id="ARBA00022729"/>
    </source>
</evidence>
<feature type="compositionally biased region" description="Basic residues" evidence="7">
    <location>
        <begin position="274"/>
        <end position="287"/>
    </location>
</feature>
<proteinExistence type="predicted"/>
<evidence type="ECO:0000259" key="8">
    <source>
        <dbReference type="Pfam" id="PF16822"/>
    </source>
</evidence>
<organism evidence="9 10">
    <name type="scientific">Alloyangia mangrovi</name>
    <dbReference type="NCBI Taxonomy" id="1779329"/>
    <lineage>
        <taxon>Bacteria</taxon>
        <taxon>Pseudomonadati</taxon>
        <taxon>Pseudomonadota</taxon>
        <taxon>Alphaproteobacteria</taxon>
        <taxon>Rhodobacterales</taxon>
        <taxon>Roseobacteraceae</taxon>
        <taxon>Alloyangia</taxon>
    </lineage>
</organism>
<comment type="subcellular location">
    <subcellularLocation>
        <location evidence="1">Periplasm</location>
    </subcellularLocation>
</comment>
<evidence type="ECO:0000256" key="7">
    <source>
        <dbReference type="SAM" id="MobiDB-lite"/>
    </source>
</evidence>
<evidence type="ECO:0000256" key="2">
    <source>
        <dbReference type="ARBA" id="ARBA00005182"/>
    </source>
</evidence>
<evidence type="ECO:0000313" key="9">
    <source>
        <dbReference type="EMBL" id="MCT4372640.1"/>
    </source>
</evidence>
<protein>
    <recommendedName>
        <fullName evidence="8">AlgX/AlgJ SGNH hydrolase-like domain-containing protein</fullName>
    </recommendedName>
</protein>
<accession>A0ABT2KRA1</accession>
<dbReference type="Proteomes" id="UP000217448">
    <property type="component" value="Unassembled WGS sequence"/>
</dbReference>
<evidence type="ECO:0000313" key="10">
    <source>
        <dbReference type="Proteomes" id="UP000217448"/>
    </source>
</evidence>
<evidence type="ECO:0000256" key="3">
    <source>
        <dbReference type="ARBA" id="ARBA00022679"/>
    </source>
</evidence>
<name>A0ABT2KRA1_9RHOB</name>
<comment type="caution">
    <text evidence="9">The sequence shown here is derived from an EMBL/GenBank/DDBJ whole genome shotgun (WGS) entry which is preliminary data.</text>
</comment>
<dbReference type="InterPro" id="IPR031811">
    <property type="entry name" value="ALGX/ALGJ_SGNH-like"/>
</dbReference>
<dbReference type="EMBL" id="NTHN02000051">
    <property type="protein sequence ID" value="MCT4372640.1"/>
    <property type="molecule type" value="Genomic_DNA"/>
</dbReference>
<keyword evidence="5" id="KW-0574">Periplasm</keyword>
<feature type="compositionally biased region" description="Gly residues" evidence="7">
    <location>
        <begin position="357"/>
        <end position="367"/>
    </location>
</feature>
<feature type="region of interest" description="Disordered" evidence="7">
    <location>
        <begin position="192"/>
        <end position="227"/>
    </location>
</feature>